<evidence type="ECO:0000313" key="1">
    <source>
        <dbReference type="EMBL" id="GBQ00212.1"/>
    </source>
</evidence>
<proteinExistence type="predicted"/>
<name>A0A388SWF7_9ACTN</name>
<dbReference type="Proteomes" id="UP000265354">
    <property type="component" value="Unassembled WGS sequence"/>
</dbReference>
<dbReference type="EMBL" id="BGZL01000004">
    <property type="protein sequence ID" value="GBQ00212.1"/>
    <property type="molecule type" value="Genomic_DNA"/>
</dbReference>
<protein>
    <submittedName>
        <fullName evidence="1">Uncharacterized protein</fullName>
    </submittedName>
</protein>
<evidence type="ECO:0000313" key="2">
    <source>
        <dbReference type="Proteomes" id="UP000265354"/>
    </source>
</evidence>
<sequence>MAKERAALPSGTGADLHVDLRFDLRFDLNVDLRFEPRGTGLRSGLTDALRDAGGTQSGQRVPPHWHLGHVSASPGARSAPSDAISLFCTTRTP</sequence>
<dbReference type="RefSeq" id="WP_245991042.1">
    <property type="nucleotide sequence ID" value="NZ_BGZL01000004.1"/>
</dbReference>
<reference evidence="1 2" key="1">
    <citation type="submission" date="2018-07" db="EMBL/GenBank/DDBJ databases">
        <title>Whole Genome Shotgun Sequence of Streptomyces spongiicola strain 531S.</title>
        <authorList>
            <person name="Dohra H."/>
            <person name="Kodani S."/>
        </authorList>
    </citation>
    <scope>NUCLEOTIDE SEQUENCE [LARGE SCALE GENOMIC DNA]</scope>
    <source>
        <strain evidence="1 2">531S</strain>
    </source>
</reference>
<dbReference type="AlphaFoldDB" id="A0A388SWF7"/>
<organism evidence="1 2">
    <name type="scientific">Streptomyces spongiicola</name>
    <dbReference type="NCBI Taxonomy" id="1690221"/>
    <lineage>
        <taxon>Bacteria</taxon>
        <taxon>Bacillati</taxon>
        <taxon>Actinomycetota</taxon>
        <taxon>Actinomycetes</taxon>
        <taxon>Kitasatosporales</taxon>
        <taxon>Streptomycetaceae</taxon>
        <taxon>Streptomyces</taxon>
    </lineage>
</organism>
<accession>A0A388SWF7</accession>
<comment type="caution">
    <text evidence="1">The sequence shown here is derived from an EMBL/GenBank/DDBJ whole genome shotgun (WGS) entry which is preliminary data.</text>
</comment>
<gene>
    <name evidence="1" type="ORF">SSP531S_16260</name>
</gene>